<feature type="region of interest" description="Disordered" evidence="1">
    <location>
        <begin position="26"/>
        <end position="61"/>
    </location>
</feature>
<organism evidence="2 3">
    <name type="scientific">Peptoniphilus olsenii</name>
    <dbReference type="NCBI Taxonomy" id="411570"/>
    <lineage>
        <taxon>Bacteria</taxon>
        <taxon>Bacillati</taxon>
        <taxon>Bacillota</taxon>
        <taxon>Tissierellia</taxon>
        <taxon>Tissierellales</taxon>
        <taxon>Peptoniphilaceae</taxon>
        <taxon>Peptoniphilus</taxon>
    </lineage>
</organism>
<dbReference type="Proteomes" id="UP001549162">
    <property type="component" value="Unassembled WGS sequence"/>
</dbReference>
<gene>
    <name evidence="2" type="ORF">ABID14_001775</name>
</gene>
<dbReference type="RefSeq" id="WP_354369204.1">
    <property type="nucleotide sequence ID" value="NZ_JBEPMA010000016.1"/>
</dbReference>
<feature type="compositionally biased region" description="Low complexity" evidence="1">
    <location>
        <begin position="46"/>
        <end position="57"/>
    </location>
</feature>
<evidence type="ECO:0000313" key="2">
    <source>
        <dbReference type="EMBL" id="MET3618140.1"/>
    </source>
</evidence>
<dbReference type="EMBL" id="JBEPMA010000016">
    <property type="protein sequence ID" value="MET3618140.1"/>
    <property type="molecule type" value="Genomic_DNA"/>
</dbReference>
<accession>A0ABV2JE07</accession>
<dbReference type="PROSITE" id="PS51257">
    <property type="entry name" value="PROKAR_LIPOPROTEIN"/>
    <property type="match status" value="1"/>
</dbReference>
<evidence type="ECO:0000313" key="3">
    <source>
        <dbReference type="Proteomes" id="UP001549162"/>
    </source>
</evidence>
<protein>
    <submittedName>
        <fullName evidence="2">Acid phosphatase class B</fullName>
    </submittedName>
</protein>
<sequence length="149" mass="16591">MKKSTVNTLCVILILLVGVVGCSKKPKNDNNVTNNKEMSSTEKTENNISSNTNENGTQVVDEDIEDTVEYAKAGFSGERNASFDESEDGTKLENFKVELIKDSPEFKGSITDYTYEYKDKKYKGDLKVDYTGGTEGNYYATYTGELNEV</sequence>
<proteinExistence type="predicted"/>
<name>A0ABV2JE07_9FIRM</name>
<evidence type="ECO:0000256" key="1">
    <source>
        <dbReference type="SAM" id="MobiDB-lite"/>
    </source>
</evidence>
<feature type="compositionally biased region" description="Polar residues" evidence="1">
    <location>
        <begin position="29"/>
        <end position="38"/>
    </location>
</feature>
<comment type="caution">
    <text evidence="2">The sequence shown here is derived from an EMBL/GenBank/DDBJ whole genome shotgun (WGS) entry which is preliminary data.</text>
</comment>
<reference evidence="2 3" key="1">
    <citation type="submission" date="2024-06" db="EMBL/GenBank/DDBJ databases">
        <title>Genomic Encyclopedia of Type Strains, Phase IV (KMG-IV): sequencing the most valuable type-strain genomes for metagenomic binning, comparative biology and taxonomic classification.</title>
        <authorList>
            <person name="Goeker M."/>
        </authorList>
    </citation>
    <scope>NUCLEOTIDE SEQUENCE [LARGE SCALE GENOMIC DNA]</scope>
    <source>
        <strain evidence="2 3">DSM 21460</strain>
    </source>
</reference>
<keyword evidence="3" id="KW-1185">Reference proteome</keyword>